<dbReference type="AlphaFoldDB" id="A0A318XMY3"/>
<dbReference type="Pfam" id="PF13443">
    <property type="entry name" value="HTH_26"/>
    <property type="match status" value="1"/>
</dbReference>
<dbReference type="EMBL" id="QKMR01000003">
    <property type="protein sequence ID" value="PYG89352.1"/>
    <property type="molecule type" value="Genomic_DNA"/>
</dbReference>
<dbReference type="CDD" id="cd00093">
    <property type="entry name" value="HTH_XRE"/>
    <property type="match status" value="1"/>
</dbReference>
<organism evidence="2 3">
    <name type="scientific">Ruminiclostridium sufflavum DSM 19573</name>
    <dbReference type="NCBI Taxonomy" id="1121337"/>
    <lineage>
        <taxon>Bacteria</taxon>
        <taxon>Bacillati</taxon>
        <taxon>Bacillota</taxon>
        <taxon>Clostridia</taxon>
        <taxon>Eubacteriales</taxon>
        <taxon>Oscillospiraceae</taxon>
        <taxon>Ruminiclostridium</taxon>
    </lineage>
</organism>
<comment type="caution">
    <text evidence="2">The sequence shown here is derived from an EMBL/GenBank/DDBJ whole genome shotgun (WGS) entry which is preliminary data.</text>
</comment>
<dbReference type="SMART" id="SM00530">
    <property type="entry name" value="HTH_XRE"/>
    <property type="match status" value="1"/>
</dbReference>
<accession>A0A318XMY3</accession>
<protein>
    <submittedName>
        <fullName evidence="2">Cro/C1-type helix-turn-helix DNA-binding protein</fullName>
    </submittedName>
</protein>
<dbReference type="InterPro" id="IPR001387">
    <property type="entry name" value="Cro/C1-type_HTH"/>
</dbReference>
<feature type="domain" description="HTH cro/C1-type" evidence="1">
    <location>
        <begin position="3"/>
        <end position="60"/>
    </location>
</feature>
<name>A0A318XMY3_9FIRM</name>
<dbReference type="SUPFAM" id="SSF47413">
    <property type="entry name" value="lambda repressor-like DNA-binding domains"/>
    <property type="match status" value="1"/>
</dbReference>
<evidence type="ECO:0000313" key="3">
    <source>
        <dbReference type="Proteomes" id="UP000248132"/>
    </source>
</evidence>
<gene>
    <name evidence="2" type="ORF">LY28_00569</name>
</gene>
<reference evidence="2 3" key="1">
    <citation type="submission" date="2018-06" db="EMBL/GenBank/DDBJ databases">
        <title>Genomic Encyclopedia of Type Strains, Phase I: the one thousand microbial genomes (KMG-I) project.</title>
        <authorList>
            <person name="Kyrpides N."/>
        </authorList>
    </citation>
    <scope>NUCLEOTIDE SEQUENCE [LARGE SCALE GENOMIC DNA]</scope>
    <source>
        <strain evidence="2 3">DSM 19573</strain>
    </source>
</reference>
<evidence type="ECO:0000313" key="2">
    <source>
        <dbReference type="EMBL" id="PYG89352.1"/>
    </source>
</evidence>
<evidence type="ECO:0000259" key="1">
    <source>
        <dbReference type="PROSITE" id="PS50943"/>
    </source>
</evidence>
<keyword evidence="2" id="KW-0238">DNA-binding</keyword>
<dbReference type="InterPro" id="IPR010982">
    <property type="entry name" value="Lambda_DNA-bd_dom_sf"/>
</dbReference>
<dbReference type="GO" id="GO:0003677">
    <property type="term" value="F:DNA binding"/>
    <property type="evidence" value="ECO:0007669"/>
    <property type="project" value="UniProtKB-KW"/>
</dbReference>
<keyword evidence="3" id="KW-1185">Reference proteome</keyword>
<dbReference type="Gene3D" id="1.10.260.40">
    <property type="entry name" value="lambda repressor-like DNA-binding domains"/>
    <property type="match status" value="1"/>
</dbReference>
<sequence length="150" mass="16738">MTINQILKEKGFSRYSLSKSSGIPWATLADICSGKTHLERCSAGTLMKLSKALELTLEELLSLDTEPKDIGSNGKPTDKSYLETDLPGSLQKAIDDYIQGEKEHVLHLDCLADEVYGSINANFWGGRITEEQAVYLRKKYLYGEEDSEDD</sequence>
<dbReference type="OrthoDB" id="2055436at2"/>
<dbReference type="Proteomes" id="UP000248132">
    <property type="component" value="Unassembled WGS sequence"/>
</dbReference>
<dbReference type="PROSITE" id="PS50943">
    <property type="entry name" value="HTH_CROC1"/>
    <property type="match status" value="1"/>
</dbReference>
<proteinExistence type="predicted"/>